<protein>
    <submittedName>
        <fullName evidence="2">Small integral membrane protein 20-like</fullName>
    </submittedName>
</protein>
<name>A0A6P9A009_THRPL</name>
<sequence>MNSYITKGRVAVASCVALLGAACYGVIVYPMKHAQEYMRIQDEVRQGIDREQIQPGGMRIWSDPFKERVKEEPLYLQKLRKERGG</sequence>
<dbReference type="GeneID" id="117651107"/>
<organism evidence="2">
    <name type="scientific">Thrips palmi</name>
    <name type="common">Melon thrips</name>
    <dbReference type="NCBI Taxonomy" id="161013"/>
    <lineage>
        <taxon>Eukaryota</taxon>
        <taxon>Metazoa</taxon>
        <taxon>Ecdysozoa</taxon>
        <taxon>Arthropoda</taxon>
        <taxon>Hexapoda</taxon>
        <taxon>Insecta</taxon>
        <taxon>Pterygota</taxon>
        <taxon>Neoptera</taxon>
        <taxon>Paraneoptera</taxon>
        <taxon>Thysanoptera</taxon>
        <taxon>Terebrantia</taxon>
        <taxon>Thripoidea</taxon>
        <taxon>Thripidae</taxon>
        <taxon>Thrips</taxon>
    </lineage>
</organism>
<dbReference type="RefSeq" id="XP_034250755.1">
    <property type="nucleotide sequence ID" value="XM_034394864.1"/>
</dbReference>
<dbReference type="PANTHER" id="PTHR34923:SF1">
    <property type="entry name" value="SMALL INTEGRAL MEMBRANE PROTEIN 20"/>
    <property type="match status" value="1"/>
</dbReference>
<dbReference type="KEGG" id="tpal:117651107"/>
<evidence type="ECO:0000313" key="2">
    <source>
        <dbReference type="RefSeq" id="XP_034250755.1"/>
    </source>
</evidence>
<proteinExistence type="predicted"/>
<dbReference type="AlphaFoldDB" id="A0A6P9A009"/>
<dbReference type="PROSITE" id="PS51257">
    <property type="entry name" value="PROKAR_LIPOPROTEIN"/>
    <property type="match status" value="1"/>
</dbReference>
<evidence type="ECO:0000313" key="1">
    <source>
        <dbReference type="Proteomes" id="UP000515158"/>
    </source>
</evidence>
<reference evidence="2" key="1">
    <citation type="submission" date="2025-08" db="UniProtKB">
        <authorList>
            <consortium name="RefSeq"/>
        </authorList>
    </citation>
    <scope>IDENTIFICATION</scope>
    <source>
        <tissue evidence="2">Total insect</tissue>
    </source>
</reference>
<dbReference type="PANTHER" id="PTHR34923">
    <property type="entry name" value="SMALL INTEGRAL MEMBRANE PROTEIN 20"/>
    <property type="match status" value="1"/>
</dbReference>
<keyword evidence="1" id="KW-1185">Reference proteome</keyword>
<accession>A0A6P9A009</accession>
<dbReference type="GO" id="GO:0033617">
    <property type="term" value="P:mitochondrial respiratory chain complex IV assembly"/>
    <property type="evidence" value="ECO:0007669"/>
    <property type="project" value="InterPro"/>
</dbReference>
<dbReference type="InterPro" id="IPR027917">
    <property type="entry name" value="MITRAC7/Phoenixin"/>
</dbReference>
<dbReference type="Pfam" id="PF15061">
    <property type="entry name" value="MITRAC7_Phoenixin"/>
    <property type="match status" value="1"/>
</dbReference>
<dbReference type="Proteomes" id="UP000515158">
    <property type="component" value="Unplaced"/>
</dbReference>
<dbReference type="OrthoDB" id="8755372at2759"/>
<gene>
    <name evidence="2" type="primary">LOC117651107</name>
</gene>
<dbReference type="InParanoid" id="A0A6P9A009"/>
<dbReference type="GO" id="GO:0005743">
    <property type="term" value="C:mitochondrial inner membrane"/>
    <property type="evidence" value="ECO:0007669"/>
    <property type="project" value="TreeGrafter"/>
</dbReference>